<evidence type="ECO:0000256" key="10">
    <source>
        <dbReference type="ARBA" id="ARBA00023180"/>
    </source>
</evidence>
<proteinExistence type="inferred from homology"/>
<dbReference type="GO" id="GO:0006688">
    <property type="term" value="P:glycosphingolipid biosynthetic process"/>
    <property type="evidence" value="ECO:0007669"/>
    <property type="project" value="TreeGrafter"/>
</dbReference>
<evidence type="ECO:0000256" key="8">
    <source>
        <dbReference type="ARBA" id="ARBA00022989"/>
    </source>
</evidence>
<dbReference type="Pfam" id="PF02709">
    <property type="entry name" value="Glyco_transf_7C"/>
    <property type="match status" value="1"/>
</dbReference>
<keyword evidence="4 11" id="KW-0328">Glycosyltransferase</keyword>
<keyword evidence="5 11" id="KW-0808">Transferase</keyword>
<reference evidence="14 15" key="1">
    <citation type="submission" date="2019-01" db="EMBL/GenBank/DDBJ databases">
        <title>A draft genome assembly of the solar-powered sea slug Elysia chlorotica.</title>
        <authorList>
            <person name="Cai H."/>
            <person name="Li Q."/>
            <person name="Fang X."/>
            <person name="Li J."/>
            <person name="Curtis N.E."/>
            <person name="Altenburger A."/>
            <person name="Shibata T."/>
            <person name="Feng M."/>
            <person name="Maeda T."/>
            <person name="Schwartz J.A."/>
            <person name="Shigenobu S."/>
            <person name="Lundholm N."/>
            <person name="Nishiyama T."/>
            <person name="Yang H."/>
            <person name="Hasebe M."/>
            <person name="Li S."/>
            <person name="Pierce S.K."/>
            <person name="Wang J."/>
        </authorList>
    </citation>
    <scope>NUCLEOTIDE SEQUENCE [LARGE SCALE GENOMIC DNA]</scope>
    <source>
        <strain evidence="14">EC2010</strain>
        <tissue evidence="14">Whole organism of an adult</tissue>
    </source>
</reference>
<comment type="caution">
    <text evidence="14">The sequence shown here is derived from an EMBL/GenBank/DDBJ whole genome shotgun (WGS) entry which is preliminary data.</text>
</comment>
<keyword evidence="8 11" id="KW-1133">Transmembrane helix</keyword>
<dbReference type="OrthoDB" id="10016069at2759"/>
<dbReference type="GO" id="GO:0033842">
    <property type="term" value="F:N-acetyl-beta-glucosaminyl-derivative 4-beta-N-acetylgalactosaminyltransferase activity"/>
    <property type="evidence" value="ECO:0007669"/>
    <property type="project" value="TreeGrafter"/>
</dbReference>
<keyword evidence="9 11" id="KW-0472">Membrane</keyword>
<protein>
    <recommendedName>
        <fullName evidence="11">Beta-1,4-galactosyltransferase</fullName>
        <ecNumber evidence="11">2.4.1.-</ecNumber>
    </recommendedName>
</protein>
<dbReference type="InterPro" id="IPR003859">
    <property type="entry name" value="Galactosyl_T"/>
</dbReference>
<feature type="domain" description="Galactosyltransferase C-terminal" evidence="12">
    <location>
        <begin position="241"/>
        <end position="317"/>
    </location>
</feature>
<dbReference type="Pfam" id="PF13733">
    <property type="entry name" value="Glyco_transf_7N"/>
    <property type="match status" value="1"/>
</dbReference>
<accession>A0A3S1H6D8</accession>
<keyword evidence="10 11" id="KW-0325">Glycoprotein</keyword>
<dbReference type="PANTHER" id="PTHR19300">
    <property type="entry name" value="BETA-1,4-GALACTOSYLTRANSFERASE"/>
    <property type="match status" value="1"/>
</dbReference>
<name>A0A3S1H6D8_ELYCH</name>
<evidence type="ECO:0000256" key="5">
    <source>
        <dbReference type="ARBA" id="ARBA00022679"/>
    </source>
</evidence>
<evidence type="ECO:0000256" key="1">
    <source>
        <dbReference type="ARBA" id="ARBA00004606"/>
    </source>
</evidence>
<dbReference type="GO" id="GO:0005975">
    <property type="term" value="P:carbohydrate metabolic process"/>
    <property type="evidence" value="ECO:0007669"/>
    <property type="project" value="InterPro"/>
</dbReference>
<evidence type="ECO:0000256" key="7">
    <source>
        <dbReference type="ARBA" id="ARBA00022968"/>
    </source>
</evidence>
<sequence length="398" mass="46360">MVHRYNSCDDRPEVADRTTNFLNMTISNYFKWPSWRSESFKIRGNMTKCPGLICVRYFAIRILFVIYLGLVVFALFNRCNHCVVTPPESLMDKSKVKDWTDNMCKPDLQTLGVHYEVVQDQAATFEEISAANPQVKSGGKWSPSNCKPWQKVALILCYRDRVWPLQLFLQRIHPMLQAQMLDYQIFLIEQSGTGLFNRGKLFNVGYLEAMKQGQFDCIVFHDVDLIPEDDRNLYMCNDHARHLVTAADHHRFHLRYYNYAGGVVAVSSHNYKRINGYANIYWGWGNEDDDFSSRMTASNMLLTRPPTAIGRYHSVPHMKISRFSKSGNSLFLGWRRRWKSDGLNDPIGMAYTVLEIKEMPLFTRVLVDVGGPPDNMDDIRRTHPEDVSLWWFLTYFYP</sequence>
<dbReference type="AlphaFoldDB" id="A0A3S1H6D8"/>
<dbReference type="UniPathway" id="UPA00378"/>
<evidence type="ECO:0000256" key="2">
    <source>
        <dbReference type="ARBA" id="ARBA00004922"/>
    </source>
</evidence>
<keyword evidence="6 11" id="KW-0812">Transmembrane</keyword>
<dbReference type="Gene3D" id="3.90.550.10">
    <property type="entry name" value="Spore Coat Polysaccharide Biosynthesis Protein SpsA, Chain A"/>
    <property type="match status" value="1"/>
</dbReference>
<comment type="function">
    <text evidence="11">Catalyses the transfer of galactose onto proteins or lipids.</text>
</comment>
<keyword evidence="15" id="KW-1185">Reference proteome</keyword>
<dbReference type="PRINTS" id="PR02050">
    <property type="entry name" value="B14GALTRFASE"/>
</dbReference>
<evidence type="ECO:0000256" key="11">
    <source>
        <dbReference type="RuleBase" id="RU368121"/>
    </source>
</evidence>
<dbReference type="EMBL" id="RQTK01000972">
    <property type="protein sequence ID" value="RUS73152.1"/>
    <property type="molecule type" value="Genomic_DNA"/>
</dbReference>
<dbReference type="EC" id="2.4.1.-" evidence="11"/>
<dbReference type="PANTHER" id="PTHR19300:SF57">
    <property type="entry name" value="BETA-1,4-N-ACETYLGALACTOSAMINYLTRANSFERASE"/>
    <property type="match status" value="1"/>
</dbReference>
<organism evidence="14 15">
    <name type="scientific">Elysia chlorotica</name>
    <name type="common">Eastern emerald elysia</name>
    <name type="synonym">Sea slug</name>
    <dbReference type="NCBI Taxonomy" id="188477"/>
    <lineage>
        <taxon>Eukaryota</taxon>
        <taxon>Metazoa</taxon>
        <taxon>Spiralia</taxon>
        <taxon>Lophotrochozoa</taxon>
        <taxon>Mollusca</taxon>
        <taxon>Gastropoda</taxon>
        <taxon>Heterobranchia</taxon>
        <taxon>Euthyneura</taxon>
        <taxon>Panpulmonata</taxon>
        <taxon>Sacoglossa</taxon>
        <taxon>Placobranchoidea</taxon>
        <taxon>Plakobranchidae</taxon>
        <taxon>Elysia</taxon>
    </lineage>
</organism>
<dbReference type="InterPro" id="IPR027791">
    <property type="entry name" value="Galactosyl_T_C"/>
</dbReference>
<gene>
    <name evidence="14" type="ORF">EGW08_019094</name>
</gene>
<feature type="transmembrane region" description="Helical" evidence="11">
    <location>
        <begin position="58"/>
        <end position="76"/>
    </location>
</feature>
<evidence type="ECO:0000256" key="6">
    <source>
        <dbReference type="ARBA" id="ARBA00022692"/>
    </source>
</evidence>
<dbReference type="Proteomes" id="UP000271974">
    <property type="component" value="Unassembled WGS sequence"/>
</dbReference>
<evidence type="ECO:0000256" key="3">
    <source>
        <dbReference type="ARBA" id="ARBA00005735"/>
    </source>
</evidence>
<evidence type="ECO:0000256" key="9">
    <source>
        <dbReference type="ARBA" id="ARBA00023136"/>
    </source>
</evidence>
<dbReference type="SUPFAM" id="SSF53448">
    <property type="entry name" value="Nucleotide-diphospho-sugar transferases"/>
    <property type="match status" value="1"/>
</dbReference>
<evidence type="ECO:0000313" key="14">
    <source>
        <dbReference type="EMBL" id="RUS73152.1"/>
    </source>
</evidence>
<dbReference type="STRING" id="188477.A0A3S1H6D8"/>
<evidence type="ECO:0000259" key="12">
    <source>
        <dbReference type="Pfam" id="PF02709"/>
    </source>
</evidence>
<dbReference type="GO" id="GO:0016020">
    <property type="term" value="C:membrane"/>
    <property type="evidence" value="ECO:0007669"/>
    <property type="project" value="UniProtKB-SubCell"/>
</dbReference>
<comment type="pathway">
    <text evidence="2 11">Protein modification; protein glycosylation.</text>
</comment>
<comment type="subcellular location">
    <subcellularLocation>
        <location evidence="1">Membrane</location>
        <topology evidence="1">Single-pass type II membrane protein</topology>
    </subcellularLocation>
</comment>
<keyword evidence="7 11" id="KW-0735">Signal-anchor</keyword>
<evidence type="ECO:0000256" key="4">
    <source>
        <dbReference type="ARBA" id="ARBA00022676"/>
    </source>
</evidence>
<dbReference type="GO" id="GO:0008378">
    <property type="term" value="F:galactosyltransferase activity"/>
    <property type="evidence" value="ECO:0007669"/>
    <property type="project" value="TreeGrafter"/>
</dbReference>
<feature type="domain" description="Galactosyltransferase N-terminal" evidence="13">
    <location>
        <begin position="105"/>
        <end position="237"/>
    </location>
</feature>
<dbReference type="GO" id="GO:0005794">
    <property type="term" value="C:Golgi apparatus"/>
    <property type="evidence" value="ECO:0007669"/>
    <property type="project" value="TreeGrafter"/>
</dbReference>
<dbReference type="InterPro" id="IPR027995">
    <property type="entry name" value="Galactosyl_T_N"/>
</dbReference>
<comment type="similarity">
    <text evidence="3 11">Belongs to the glycosyltransferase 7 family.</text>
</comment>
<dbReference type="InterPro" id="IPR029044">
    <property type="entry name" value="Nucleotide-diphossugar_trans"/>
</dbReference>
<evidence type="ECO:0000259" key="13">
    <source>
        <dbReference type="Pfam" id="PF13733"/>
    </source>
</evidence>
<evidence type="ECO:0000313" key="15">
    <source>
        <dbReference type="Proteomes" id="UP000271974"/>
    </source>
</evidence>